<dbReference type="EMBL" id="JACXVP010000006">
    <property type="protein sequence ID" value="KAG5599101.1"/>
    <property type="molecule type" value="Genomic_DNA"/>
</dbReference>
<proteinExistence type="predicted"/>
<dbReference type="AlphaFoldDB" id="A0A9J5YG94"/>
<sequence>MGEQIPICLDGETIADSRVMDEQRETIADSRAPRAQRKPAWMTDYEAGKDVATLYMEEPIGENKIFRMLNFASGSLSKSYLVTTMQGGLLNGWVFCINYRRFI</sequence>
<comment type="caution">
    <text evidence="1">The sequence shown here is derived from an EMBL/GenBank/DDBJ whole genome shotgun (WGS) entry which is preliminary data.</text>
</comment>
<accession>A0A9J5YG94</accession>
<keyword evidence="2" id="KW-1185">Reference proteome</keyword>
<reference evidence="1 2" key="1">
    <citation type="submission" date="2020-09" db="EMBL/GenBank/DDBJ databases">
        <title>De no assembly of potato wild relative species, Solanum commersonii.</title>
        <authorList>
            <person name="Cho K."/>
        </authorList>
    </citation>
    <scope>NUCLEOTIDE SEQUENCE [LARGE SCALE GENOMIC DNA]</scope>
    <source>
        <strain evidence="1">LZ3.2</strain>
        <tissue evidence="1">Leaf</tissue>
    </source>
</reference>
<dbReference type="Proteomes" id="UP000824120">
    <property type="component" value="Chromosome 6"/>
</dbReference>
<organism evidence="1 2">
    <name type="scientific">Solanum commersonii</name>
    <name type="common">Commerson's wild potato</name>
    <name type="synonym">Commerson's nightshade</name>
    <dbReference type="NCBI Taxonomy" id="4109"/>
    <lineage>
        <taxon>Eukaryota</taxon>
        <taxon>Viridiplantae</taxon>
        <taxon>Streptophyta</taxon>
        <taxon>Embryophyta</taxon>
        <taxon>Tracheophyta</taxon>
        <taxon>Spermatophyta</taxon>
        <taxon>Magnoliopsida</taxon>
        <taxon>eudicotyledons</taxon>
        <taxon>Gunneridae</taxon>
        <taxon>Pentapetalae</taxon>
        <taxon>asterids</taxon>
        <taxon>lamiids</taxon>
        <taxon>Solanales</taxon>
        <taxon>Solanaceae</taxon>
        <taxon>Solanoideae</taxon>
        <taxon>Solaneae</taxon>
        <taxon>Solanum</taxon>
    </lineage>
</organism>
<gene>
    <name evidence="1" type="ORF">H5410_030471</name>
</gene>
<name>A0A9J5YG94_SOLCO</name>
<evidence type="ECO:0000313" key="2">
    <source>
        <dbReference type="Proteomes" id="UP000824120"/>
    </source>
</evidence>
<evidence type="ECO:0000313" key="1">
    <source>
        <dbReference type="EMBL" id="KAG5599101.1"/>
    </source>
</evidence>
<protein>
    <submittedName>
        <fullName evidence="1">Uncharacterized protein</fullName>
    </submittedName>
</protein>